<gene>
    <name evidence="8" type="ORF">RGQ15_20935</name>
</gene>
<keyword evidence="9" id="KW-1185">Reference proteome</keyword>
<comment type="catalytic activity">
    <reaction evidence="1">
        <text>Endohydrolysis of (1-&gt;4)-beta-D-glucosidic linkages in cellulose, lichenin and cereal beta-D-glucans.</text>
        <dbReference type="EC" id="3.2.1.4"/>
    </reaction>
</comment>
<dbReference type="EMBL" id="JAVQLW010000005">
    <property type="protein sequence ID" value="MDS9470020.1"/>
    <property type="molecule type" value="Genomic_DNA"/>
</dbReference>
<dbReference type="GO" id="GO:0016787">
    <property type="term" value="F:hydrolase activity"/>
    <property type="evidence" value="ECO:0007669"/>
    <property type="project" value="UniProtKB-KW"/>
</dbReference>
<evidence type="ECO:0000256" key="1">
    <source>
        <dbReference type="ARBA" id="ARBA00000966"/>
    </source>
</evidence>
<keyword evidence="7" id="KW-0119">Carbohydrate metabolism</keyword>
<evidence type="ECO:0000256" key="6">
    <source>
        <dbReference type="ARBA" id="ARBA00023295"/>
    </source>
</evidence>
<evidence type="ECO:0000256" key="2">
    <source>
        <dbReference type="ARBA" id="ARBA00009209"/>
    </source>
</evidence>
<reference evidence="9" key="1">
    <citation type="submission" date="2023-07" db="EMBL/GenBank/DDBJ databases">
        <title>Paracoccus sp. MBLB3053 whole genome sequence.</title>
        <authorList>
            <person name="Hwang C.Y."/>
            <person name="Cho E.-S."/>
            <person name="Seo M.-J."/>
        </authorList>
    </citation>
    <scope>NUCLEOTIDE SEQUENCE [LARGE SCALE GENOMIC DNA]</scope>
    <source>
        <strain evidence="9">MBLB3053</strain>
    </source>
</reference>
<evidence type="ECO:0000313" key="8">
    <source>
        <dbReference type="EMBL" id="MDS9470020.1"/>
    </source>
</evidence>
<evidence type="ECO:0000256" key="3">
    <source>
        <dbReference type="ARBA" id="ARBA00012601"/>
    </source>
</evidence>
<evidence type="ECO:0000313" key="9">
    <source>
        <dbReference type="Proteomes" id="UP001269144"/>
    </source>
</evidence>
<keyword evidence="4 8" id="KW-0378">Hydrolase</keyword>
<evidence type="ECO:0000256" key="5">
    <source>
        <dbReference type="ARBA" id="ARBA00023001"/>
    </source>
</evidence>
<dbReference type="PRINTS" id="PR00735">
    <property type="entry name" value="GLHYDRLASE8"/>
</dbReference>
<keyword evidence="6" id="KW-0326">Glycosidase</keyword>
<dbReference type="Proteomes" id="UP001269144">
    <property type="component" value="Unassembled WGS sequence"/>
</dbReference>
<proteinExistence type="inferred from homology"/>
<name>A0ABU2HYA2_9RHOB</name>
<comment type="similarity">
    <text evidence="2">Belongs to the glycosyl hydrolase 8 (cellulase D) family.</text>
</comment>
<keyword evidence="7" id="KW-0624">Polysaccharide degradation</keyword>
<dbReference type="RefSeq" id="WP_311162810.1">
    <property type="nucleotide sequence ID" value="NZ_JAVQLW010000005.1"/>
</dbReference>
<evidence type="ECO:0000256" key="4">
    <source>
        <dbReference type="ARBA" id="ARBA00022801"/>
    </source>
</evidence>
<organism evidence="8 9">
    <name type="scientific">Paracoccus aurantius</name>
    <dbReference type="NCBI Taxonomy" id="3073814"/>
    <lineage>
        <taxon>Bacteria</taxon>
        <taxon>Pseudomonadati</taxon>
        <taxon>Pseudomonadota</taxon>
        <taxon>Alphaproteobacteria</taxon>
        <taxon>Rhodobacterales</taxon>
        <taxon>Paracoccaceae</taxon>
        <taxon>Paracoccus</taxon>
    </lineage>
</organism>
<dbReference type="InterPro" id="IPR012341">
    <property type="entry name" value="6hp_glycosidase-like_sf"/>
</dbReference>
<keyword evidence="5" id="KW-0136">Cellulose degradation</keyword>
<protein>
    <recommendedName>
        <fullName evidence="3">cellulase</fullName>
        <ecNumber evidence="3">3.2.1.4</ecNumber>
    </recommendedName>
</protein>
<dbReference type="Pfam" id="PF01270">
    <property type="entry name" value="Glyco_hydro_8"/>
    <property type="match status" value="1"/>
</dbReference>
<dbReference type="Gene3D" id="1.50.10.10">
    <property type="match status" value="1"/>
</dbReference>
<evidence type="ECO:0000256" key="7">
    <source>
        <dbReference type="ARBA" id="ARBA00023326"/>
    </source>
</evidence>
<dbReference type="InterPro" id="IPR002037">
    <property type="entry name" value="Glyco_hydro_8"/>
</dbReference>
<accession>A0ABU2HYA2</accession>
<comment type="caution">
    <text evidence="8">The sequence shown here is derived from an EMBL/GenBank/DDBJ whole genome shotgun (WGS) entry which is preliminary data.</text>
</comment>
<dbReference type="InterPro" id="IPR008928">
    <property type="entry name" value="6-hairpin_glycosidase_sf"/>
</dbReference>
<sequence length="369" mass="40225">MPDFARKNACAPLRLHRRSVLAGMAMSCCSPHGIGTAHGGSQEIGYSWQDWTRSFLMPEGRVVDPQQGGISHSEGQAYGLLLAQAFGDESAFRLIEQWTSSHLAIRQDRLLAWKWMPDPQDGTALDWRNATDGDLIRAWALLRATRDSGWGGYETTFRAIAQDIASICLAPDPRAPAERLLVPGAEARRQSDRVLVNPSYFIPRALRELGEAADEPVLVRCADHSETVLAEMAATGFLADWIDVTANGFEAPQEHDFRWGYDALRIPLYLVWSGQVSHPAVMLAQKMMLTAPIPDHVAVVIGPDGQVEAMSDEAGFRLIADLASCTPSDARKRSTGGGSAPYYPATLCLLAQIAMRESGCAAPDAQQKP</sequence>
<dbReference type="EC" id="3.2.1.4" evidence="3"/>
<dbReference type="SUPFAM" id="SSF48208">
    <property type="entry name" value="Six-hairpin glycosidases"/>
    <property type="match status" value="1"/>
</dbReference>